<feature type="binding site" evidence="13">
    <location>
        <position position="180"/>
    </location>
    <ligand>
        <name>substrate</name>
    </ligand>
</feature>
<dbReference type="RefSeq" id="WP_088750332.1">
    <property type="nucleotide sequence ID" value="NZ_NJGU01000003.1"/>
</dbReference>
<feature type="binding site" evidence="13">
    <location>
        <position position="90"/>
    </location>
    <ligand>
        <name>FMN</name>
        <dbReference type="ChEBI" id="CHEBI:58210"/>
    </ligand>
</feature>
<dbReference type="InterPro" id="IPR012135">
    <property type="entry name" value="Dihydroorotate_DH_1_2"/>
</dbReference>
<comment type="similarity">
    <text evidence="4 13">Belongs to the dihydroorotate dehydrogenase family. Type 2 subfamily.</text>
</comment>
<dbReference type="Pfam" id="PF01180">
    <property type="entry name" value="DHO_dh"/>
    <property type="match status" value="1"/>
</dbReference>
<keyword evidence="8 13" id="KW-0288">FMN</keyword>
<name>A0A246WT81_9BURK</name>
<dbReference type="UniPathway" id="UPA00070">
    <property type="reaction ID" value="UER00946"/>
</dbReference>
<evidence type="ECO:0000256" key="12">
    <source>
        <dbReference type="ARBA" id="ARBA00048639"/>
    </source>
</evidence>
<dbReference type="NCBIfam" id="TIGR01036">
    <property type="entry name" value="pyrD_sub2"/>
    <property type="match status" value="1"/>
</dbReference>
<feature type="active site" description="Nucleophile" evidence="13">
    <location>
        <position position="183"/>
    </location>
</feature>
<feature type="binding site" evidence="13">
    <location>
        <position position="185"/>
    </location>
    <ligand>
        <name>substrate</name>
    </ligand>
</feature>
<dbReference type="InterPro" id="IPR050074">
    <property type="entry name" value="DHO_dehydrogenase"/>
</dbReference>
<dbReference type="PIRSF" id="PIRSF000164">
    <property type="entry name" value="DHO_oxidase"/>
    <property type="match status" value="1"/>
</dbReference>
<feature type="domain" description="Dihydroorotate dehydrogenase catalytic" evidence="14">
    <location>
        <begin position="52"/>
        <end position="344"/>
    </location>
</feature>
<proteinExistence type="inferred from homology"/>
<evidence type="ECO:0000256" key="4">
    <source>
        <dbReference type="ARBA" id="ARBA00005359"/>
    </source>
</evidence>
<dbReference type="GO" id="GO:0005737">
    <property type="term" value="C:cytoplasm"/>
    <property type="evidence" value="ECO:0007669"/>
    <property type="project" value="InterPro"/>
</dbReference>
<dbReference type="NCBIfam" id="NF003644">
    <property type="entry name" value="PRK05286.1-1"/>
    <property type="match status" value="1"/>
</dbReference>
<dbReference type="AlphaFoldDB" id="A0A246WT81"/>
<feature type="binding site" evidence="13">
    <location>
        <position position="180"/>
    </location>
    <ligand>
        <name>FMN</name>
        <dbReference type="ChEBI" id="CHEBI:58210"/>
    </ligand>
</feature>
<dbReference type="GO" id="GO:0044205">
    <property type="term" value="P:'de novo' UMP biosynthetic process"/>
    <property type="evidence" value="ECO:0007669"/>
    <property type="project" value="UniProtKB-UniRule"/>
</dbReference>
<dbReference type="NCBIfam" id="NF003646">
    <property type="entry name" value="PRK05286.1-4"/>
    <property type="match status" value="1"/>
</dbReference>
<comment type="cofactor">
    <cofactor evidence="13">
        <name>FMN</name>
        <dbReference type="ChEBI" id="CHEBI:58210"/>
    </cofactor>
    <text evidence="13">Binds 1 FMN per subunit.</text>
</comment>
<dbReference type="CDD" id="cd04738">
    <property type="entry name" value="DHOD_2_like"/>
    <property type="match status" value="1"/>
</dbReference>
<dbReference type="PANTHER" id="PTHR48109">
    <property type="entry name" value="DIHYDROOROTATE DEHYDROGENASE (QUINONE), MITOCHONDRIAL-RELATED"/>
    <property type="match status" value="1"/>
</dbReference>
<dbReference type="SUPFAM" id="SSF51395">
    <property type="entry name" value="FMN-linked oxidoreductases"/>
    <property type="match status" value="1"/>
</dbReference>
<dbReference type="InterPro" id="IPR013785">
    <property type="entry name" value="Aldolase_TIM"/>
</dbReference>
<sequence length="355" mass="38195">MSDKFLYALARPLLFSLEPETAHHLTLPALRCAARYSLTDFIAKVPARDPRTVMGIEFPNPVGMAAGLDKDGAYIDGLAALGFGFIEVGTVTPRAQPGNPLPRMFRLPDANAVINRMGFNNGGVDAFVANVQASRFYQEKRGVLGLNIGKNADTPIERAAEDYVHCLEKVYPYASYVTVNISSPNTKNLRQLQGASELDALLSQLKSAQRRLADRHGRYVPVALKIAPDMDDEQVKNVADALLRHQIDGVIGTNTTITRDAVKGMQHGEEAGGLSGRPVFELSNRVIRGLKAELGDALPIIGVGGIFNGEDAKAKIDAGASLVQLYTGLIYRGPALVRECAEALRAPATATTAHH</sequence>
<feature type="binding site" evidence="13">
    <location>
        <begin position="254"/>
        <end position="255"/>
    </location>
    <ligand>
        <name>substrate</name>
    </ligand>
</feature>
<dbReference type="InterPro" id="IPR005720">
    <property type="entry name" value="Dihydroorotate_DH_cat"/>
</dbReference>
<dbReference type="PROSITE" id="PS00912">
    <property type="entry name" value="DHODEHASE_2"/>
    <property type="match status" value="1"/>
</dbReference>
<dbReference type="PROSITE" id="PS00911">
    <property type="entry name" value="DHODEHASE_1"/>
    <property type="match status" value="1"/>
</dbReference>
<keyword evidence="6 13" id="KW-1003">Cell membrane</keyword>
<dbReference type="GO" id="GO:0005886">
    <property type="term" value="C:plasma membrane"/>
    <property type="evidence" value="ECO:0007669"/>
    <property type="project" value="UniProtKB-SubCell"/>
</dbReference>
<evidence type="ECO:0000256" key="9">
    <source>
        <dbReference type="ARBA" id="ARBA00022975"/>
    </source>
</evidence>
<comment type="caution">
    <text evidence="15">The sequence shown here is derived from an EMBL/GenBank/DDBJ whole genome shotgun (WGS) entry which is preliminary data.</text>
</comment>
<evidence type="ECO:0000259" key="14">
    <source>
        <dbReference type="Pfam" id="PF01180"/>
    </source>
</evidence>
<dbReference type="NCBIfam" id="NF003652">
    <property type="entry name" value="PRK05286.2-5"/>
    <property type="match status" value="1"/>
</dbReference>
<feature type="binding site" evidence="13">
    <location>
        <position position="253"/>
    </location>
    <ligand>
        <name>FMN</name>
        <dbReference type="ChEBI" id="CHEBI:58210"/>
    </ligand>
</feature>
<feature type="binding site" evidence="13">
    <location>
        <begin position="115"/>
        <end position="119"/>
    </location>
    <ligand>
        <name>substrate</name>
    </ligand>
</feature>
<evidence type="ECO:0000256" key="2">
    <source>
        <dbReference type="ARBA" id="ARBA00004202"/>
    </source>
</evidence>
<keyword evidence="7 13" id="KW-0285">Flavoprotein</keyword>
<comment type="function">
    <text evidence="1 13">Catalyzes the conversion of dihydroorotate to orotate with quinone as electron acceptor.</text>
</comment>
<dbReference type="InterPro" id="IPR005719">
    <property type="entry name" value="Dihydroorotate_DH_2"/>
</dbReference>
<evidence type="ECO:0000256" key="5">
    <source>
        <dbReference type="ARBA" id="ARBA00011245"/>
    </source>
</evidence>
<keyword evidence="10 13" id="KW-0560">Oxidoreductase</keyword>
<dbReference type="GO" id="GO:0106430">
    <property type="term" value="F:dihydroorotate dehydrogenase (quinone) activity"/>
    <property type="evidence" value="ECO:0007669"/>
    <property type="project" value="UniProtKB-EC"/>
</dbReference>
<dbReference type="GO" id="GO:0006207">
    <property type="term" value="P:'de novo' pyrimidine nucleobase biosynthetic process"/>
    <property type="evidence" value="ECO:0007669"/>
    <property type="project" value="UniProtKB-UniRule"/>
</dbReference>
<dbReference type="HAMAP" id="MF_00225">
    <property type="entry name" value="DHO_dh_type2"/>
    <property type="match status" value="1"/>
</dbReference>
<evidence type="ECO:0000256" key="3">
    <source>
        <dbReference type="ARBA" id="ARBA00005161"/>
    </source>
</evidence>
<feature type="binding site" evidence="13">
    <location>
        <position position="276"/>
    </location>
    <ligand>
        <name>FMN</name>
        <dbReference type="ChEBI" id="CHEBI:58210"/>
    </ligand>
</feature>
<accession>A0A246WT81</accession>
<dbReference type="Gene3D" id="3.20.20.70">
    <property type="entry name" value="Aldolase class I"/>
    <property type="match status" value="1"/>
</dbReference>
<organism evidence="15 16">
    <name type="scientific">Herbaspirillum robiniae</name>
    <dbReference type="NCBI Taxonomy" id="2014887"/>
    <lineage>
        <taxon>Bacteria</taxon>
        <taxon>Pseudomonadati</taxon>
        <taxon>Pseudomonadota</taxon>
        <taxon>Betaproteobacteria</taxon>
        <taxon>Burkholderiales</taxon>
        <taxon>Oxalobacteraceae</taxon>
        <taxon>Herbaspirillum</taxon>
    </lineage>
</organism>
<evidence type="ECO:0000256" key="8">
    <source>
        <dbReference type="ARBA" id="ARBA00022643"/>
    </source>
</evidence>
<evidence type="ECO:0000256" key="7">
    <source>
        <dbReference type="ARBA" id="ARBA00022630"/>
    </source>
</evidence>
<evidence type="ECO:0000313" key="16">
    <source>
        <dbReference type="Proteomes" id="UP000197596"/>
    </source>
</evidence>
<gene>
    <name evidence="13" type="primary">pyrD</name>
    <name evidence="15" type="ORF">CEJ42_05800</name>
</gene>
<comment type="pathway">
    <text evidence="3 13">Pyrimidine metabolism; UMP biosynthesis via de novo pathway; orotate from (S)-dihydroorotate (quinone route): step 1/1.</text>
</comment>
<comment type="subcellular location">
    <subcellularLocation>
        <location evidence="2 13">Cell membrane</location>
        <topology evidence="2 13">Peripheral membrane protein</topology>
    </subcellularLocation>
</comment>
<comment type="catalytic activity">
    <reaction evidence="12 13">
        <text>(S)-dihydroorotate + a quinone = orotate + a quinol</text>
        <dbReference type="Rhea" id="RHEA:30187"/>
        <dbReference type="ChEBI" id="CHEBI:24646"/>
        <dbReference type="ChEBI" id="CHEBI:30839"/>
        <dbReference type="ChEBI" id="CHEBI:30864"/>
        <dbReference type="ChEBI" id="CHEBI:132124"/>
        <dbReference type="EC" id="1.3.5.2"/>
    </reaction>
</comment>
<dbReference type="EMBL" id="NJGU01000003">
    <property type="protein sequence ID" value="OWY30125.1"/>
    <property type="molecule type" value="Genomic_DNA"/>
</dbReference>
<protein>
    <recommendedName>
        <fullName evidence="13">Dihydroorotate dehydrogenase (quinone)</fullName>
        <ecNumber evidence="13">1.3.5.2</ecNumber>
    </recommendedName>
    <alternativeName>
        <fullName evidence="13">DHOdehase</fullName>
        <shortName evidence="13">DHOD</shortName>
        <shortName evidence="13">DHODase</shortName>
    </alternativeName>
    <alternativeName>
        <fullName evidence="13">Dihydroorotate oxidase</fullName>
    </alternativeName>
</protein>
<keyword evidence="11 13" id="KW-0472">Membrane</keyword>
<evidence type="ECO:0000313" key="15">
    <source>
        <dbReference type="EMBL" id="OWY30125.1"/>
    </source>
</evidence>
<evidence type="ECO:0000256" key="1">
    <source>
        <dbReference type="ARBA" id="ARBA00003125"/>
    </source>
</evidence>
<dbReference type="Proteomes" id="UP000197596">
    <property type="component" value="Unassembled WGS sequence"/>
</dbReference>
<evidence type="ECO:0000256" key="10">
    <source>
        <dbReference type="ARBA" id="ARBA00023002"/>
    </source>
</evidence>
<keyword evidence="9 13" id="KW-0665">Pyrimidine biosynthesis</keyword>
<dbReference type="InterPro" id="IPR001295">
    <property type="entry name" value="Dihydroorotate_DH_CS"/>
</dbReference>
<feature type="binding site" evidence="13">
    <location>
        <position position="70"/>
    </location>
    <ligand>
        <name>substrate</name>
    </ligand>
</feature>
<feature type="binding site" evidence="13">
    <location>
        <position position="305"/>
    </location>
    <ligand>
        <name>FMN</name>
        <dbReference type="ChEBI" id="CHEBI:58210"/>
    </ligand>
</feature>
<evidence type="ECO:0000256" key="13">
    <source>
        <dbReference type="HAMAP-Rule" id="MF_00225"/>
    </source>
</evidence>
<feature type="binding site" evidence="13">
    <location>
        <position position="147"/>
    </location>
    <ligand>
        <name>FMN</name>
        <dbReference type="ChEBI" id="CHEBI:58210"/>
    </ligand>
</feature>
<feature type="binding site" evidence="13">
    <location>
        <begin position="66"/>
        <end position="70"/>
    </location>
    <ligand>
        <name>FMN</name>
        <dbReference type="ChEBI" id="CHEBI:58210"/>
    </ligand>
</feature>
<feature type="binding site" evidence="13">
    <location>
        <begin position="326"/>
        <end position="327"/>
    </location>
    <ligand>
        <name>FMN</name>
        <dbReference type="ChEBI" id="CHEBI:58210"/>
    </ligand>
</feature>
<comment type="subunit">
    <text evidence="5 13">Monomer.</text>
</comment>
<dbReference type="EC" id="1.3.5.2" evidence="13"/>
<evidence type="ECO:0000256" key="6">
    <source>
        <dbReference type="ARBA" id="ARBA00022475"/>
    </source>
</evidence>
<feature type="binding site" evidence="13">
    <location>
        <position position="225"/>
    </location>
    <ligand>
        <name>FMN</name>
        <dbReference type="ChEBI" id="CHEBI:58210"/>
    </ligand>
</feature>
<dbReference type="NCBIfam" id="NF003645">
    <property type="entry name" value="PRK05286.1-2"/>
    <property type="match status" value="1"/>
</dbReference>
<dbReference type="PANTHER" id="PTHR48109:SF4">
    <property type="entry name" value="DIHYDROOROTATE DEHYDROGENASE (QUINONE), MITOCHONDRIAL"/>
    <property type="match status" value="1"/>
</dbReference>
<evidence type="ECO:0000256" key="11">
    <source>
        <dbReference type="ARBA" id="ARBA00023136"/>
    </source>
</evidence>
<reference evidence="15 16" key="1">
    <citation type="submission" date="2017-06" db="EMBL/GenBank/DDBJ databases">
        <title>Herbaspirillum phytohormonus sp. nov., isolated from the root nodule of Robinia pseudoacacia in lead-zinc mine.</title>
        <authorList>
            <person name="Fan M."/>
            <person name="Lin Y."/>
        </authorList>
    </citation>
    <scope>NUCLEOTIDE SEQUENCE [LARGE SCALE GENOMIC DNA]</scope>
    <source>
        <strain evidence="15 16">HZ10</strain>
    </source>
</reference>
<dbReference type="FunFam" id="3.20.20.70:FF:000028">
    <property type="entry name" value="Dihydroorotate dehydrogenase (quinone)"/>
    <property type="match status" value="1"/>
</dbReference>